<proteinExistence type="predicted"/>
<feature type="domain" description="Methyl-accepting transducer" evidence="5">
    <location>
        <begin position="362"/>
        <end position="633"/>
    </location>
</feature>
<evidence type="ECO:0000256" key="1">
    <source>
        <dbReference type="ARBA" id="ARBA00023224"/>
    </source>
</evidence>
<evidence type="ECO:0000313" key="7">
    <source>
        <dbReference type="Proteomes" id="UP000996601"/>
    </source>
</evidence>
<dbReference type="Pfam" id="PF00015">
    <property type="entry name" value="MCPsignal"/>
    <property type="match status" value="2"/>
</dbReference>
<dbReference type="Proteomes" id="UP000996601">
    <property type="component" value="Unassembled WGS sequence"/>
</dbReference>
<feature type="region of interest" description="Disordered" evidence="4">
    <location>
        <begin position="99"/>
        <end position="120"/>
    </location>
</feature>
<evidence type="ECO:0000259" key="5">
    <source>
        <dbReference type="PROSITE" id="PS50111"/>
    </source>
</evidence>
<organism evidence="6 7">
    <name type="scientific">Shinella lacus</name>
    <dbReference type="NCBI Taxonomy" id="2654216"/>
    <lineage>
        <taxon>Bacteria</taxon>
        <taxon>Pseudomonadati</taxon>
        <taxon>Pseudomonadota</taxon>
        <taxon>Alphaproteobacteria</taxon>
        <taxon>Hyphomicrobiales</taxon>
        <taxon>Rhizobiaceae</taxon>
        <taxon>Shinella</taxon>
    </lineage>
</organism>
<dbReference type="SUPFAM" id="SSF58104">
    <property type="entry name" value="Methyl-accepting chemotaxis protein (MCP) signaling domain"/>
    <property type="match status" value="2"/>
</dbReference>
<dbReference type="Gene3D" id="1.10.287.950">
    <property type="entry name" value="Methyl-accepting chemotaxis protein"/>
    <property type="match status" value="2"/>
</dbReference>
<feature type="domain" description="Methyl-accepting transducer" evidence="5">
    <location>
        <begin position="48"/>
        <end position="305"/>
    </location>
</feature>
<keyword evidence="7" id="KW-1185">Reference proteome</keyword>
<keyword evidence="1 2" id="KW-0807">Transducer</keyword>
<feature type="coiled-coil region" evidence="3">
    <location>
        <begin position="322"/>
        <end position="369"/>
    </location>
</feature>
<accession>A0ABT1REN3</accession>
<evidence type="ECO:0000313" key="6">
    <source>
        <dbReference type="EMBL" id="MCQ4633632.1"/>
    </source>
</evidence>
<comment type="caution">
    <text evidence="6">The sequence shown here is derived from an EMBL/GenBank/DDBJ whole genome shotgun (WGS) entry which is preliminary data.</text>
</comment>
<feature type="compositionally biased region" description="Polar residues" evidence="4">
    <location>
        <begin position="1"/>
        <end position="21"/>
    </location>
</feature>
<evidence type="ECO:0000256" key="2">
    <source>
        <dbReference type="PROSITE-ProRule" id="PRU00284"/>
    </source>
</evidence>
<dbReference type="PANTHER" id="PTHR32089">
    <property type="entry name" value="METHYL-ACCEPTING CHEMOTAXIS PROTEIN MCPB"/>
    <property type="match status" value="1"/>
</dbReference>
<gene>
    <name evidence="6" type="ORF">GB927_026575</name>
</gene>
<dbReference type="InterPro" id="IPR004089">
    <property type="entry name" value="MCPsignal_dom"/>
</dbReference>
<evidence type="ECO:0000256" key="3">
    <source>
        <dbReference type="SAM" id="Coils"/>
    </source>
</evidence>
<feature type="region of interest" description="Disordered" evidence="4">
    <location>
        <begin position="1"/>
        <end position="44"/>
    </location>
</feature>
<dbReference type="SMART" id="SM00283">
    <property type="entry name" value="MA"/>
    <property type="match status" value="2"/>
</dbReference>
<dbReference type="EMBL" id="WHSB02000014">
    <property type="protein sequence ID" value="MCQ4633632.1"/>
    <property type="molecule type" value="Genomic_DNA"/>
</dbReference>
<evidence type="ECO:0000256" key="4">
    <source>
        <dbReference type="SAM" id="MobiDB-lite"/>
    </source>
</evidence>
<protein>
    <submittedName>
        <fullName evidence="6">Methyl-accepting chemotaxis protein</fullName>
    </submittedName>
</protein>
<dbReference type="RefSeq" id="WP_256120249.1">
    <property type="nucleotide sequence ID" value="NZ_WHSB02000014.1"/>
</dbReference>
<name>A0ABT1REN3_9HYPH</name>
<sequence>MALVKTSQLAAKATSAKTSQVEPLALNDGKAATTRRSLDRTRLRRQKAAERIGAATEELATGVAEAASAAEELRRALEQIASGAEEAAGAAHESFSATTHLSERFSEARSEAETSRGRTDRLQTSVFESAAQIESSISAIEANATRQTASVATIAKLQSQAENIGTTTAAVADISDRTNLLALNAAIEAARAGENGRGFAVVADEVRALAEIAERSSRDVSQHAATIVGGVTRIAARIAAAAEKAQAQTKAGRMVSEELHGVRAGLTNLSANSQSILIAAIEAEVATREAQKGAETVAAAAEQQSAAAAQSQRAVVQQSSALEESQQTAQALAILADELMNETSRGSRAEELSSAAEELSATVQELSGAAGEILIAIEQISRGAEAQAAATQQANAAMTQIEKSASHAQENARQASARAEEIRLLIGNNKAGLNEIAAGILDALADTRDALVDLTSLSEVGFQIERTVDRIVLVAVQTSMLAVSGSVEAARAGDAGRGFAIVSTDIRRLAQDAAENIDGVKDIVRLLQKQIAVVQRELEAIVTACEAEIAKSNLILERLVAAEADVEMLARGNALILEATQSILVAAKQVQAGTQQIALVAQEASAASQQAATAAREQSRGSEDLAAAVEEIASLADELQISGS</sequence>
<dbReference type="PANTHER" id="PTHR32089:SF112">
    <property type="entry name" value="LYSOZYME-LIKE PROTEIN-RELATED"/>
    <property type="match status" value="1"/>
</dbReference>
<keyword evidence="3" id="KW-0175">Coiled coil</keyword>
<reference evidence="6" key="1">
    <citation type="submission" date="2021-07" db="EMBL/GenBank/DDBJ databases">
        <title>Shinella sp. nov., a novel member of the genus Shinella from water.</title>
        <authorList>
            <person name="Deng Y."/>
        </authorList>
    </citation>
    <scope>NUCLEOTIDE SEQUENCE</scope>
    <source>
        <strain evidence="6">CPCC 100929</strain>
    </source>
</reference>
<dbReference type="PROSITE" id="PS50111">
    <property type="entry name" value="CHEMOTAXIS_TRANSDUC_2"/>
    <property type="match status" value="2"/>
</dbReference>
<feature type="compositionally biased region" description="Basic and acidic residues" evidence="4">
    <location>
        <begin position="101"/>
        <end position="120"/>
    </location>
</feature>